<name>A0AAD7WPJ1_9TELE</name>
<evidence type="ECO:0000313" key="2">
    <source>
        <dbReference type="Proteomes" id="UP001221898"/>
    </source>
</evidence>
<gene>
    <name evidence="1" type="ORF">AAFF_G00340530</name>
</gene>
<evidence type="ECO:0000313" key="1">
    <source>
        <dbReference type="EMBL" id="KAJ8404280.1"/>
    </source>
</evidence>
<comment type="caution">
    <text evidence="1">The sequence shown here is derived from an EMBL/GenBank/DDBJ whole genome shotgun (WGS) entry which is preliminary data.</text>
</comment>
<dbReference type="EMBL" id="JAINUG010000054">
    <property type="protein sequence ID" value="KAJ8404280.1"/>
    <property type="molecule type" value="Genomic_DNA"/>
</dbReference>
<protein>
    <submittedName>
        <fullName evidence="1">Uncharacterized protein</fullName>
    </submittedName>
</protein>
<dbReference type="Proteomes" id="UP001221898">
    <property type="component" value="Unassembled WGS sequence"/>
</dbReference>
<dbReference type="AlphaFoldDB" id="A0AAD7WPJ1"/>
<reference evidence="1" key="1">
    <citation type="journal article" date="2023" name="Science">
        <title>Genome structures resolve the early diversification of teleost fishes.</title>
        <authorList>
            <person name="Parey E."/>
            <person name="Louis A."/>
            <person name="Montfort J."/>
            <person name="Bouchez O."/>
            <person name="Roques C."/>
            <person name="Iampietro C."/>
            <person name="Lluch J."/>
            <person name="Castinel A."/>
            <person name="Donnadieu C."/>
            <person name="Desvignes T."/>
            <person name="Floi Bucao C."/>
            <person name="Jouanno E."/>
            <person name="Wen M."/>
            <person name="Mejri S."/>
            <person name="Dirks R."/>
            <person name="Jansen H."/>
            <person name="Henkel C."/>
            <person name="Chen W.J."/>
            <person name="Zahm M."/>
            <person name="Cabau C."/>
            <person name="Klopp C."/>
            <person name="Thompson A.W."/>
            <person name="Robinson-Rechavi M."/>
            <person name="Braasch I."/>
            <person name="Lecointre G."/>
            <person name="Bobe J."/>
            <person name="Postlethwait J.H."/>
            <person name="Berthelot C."/>
            <person name="Roest Crollius H."/>
            <person name="Guiguen Y."/>
        </authorList>
    </citation>
    <scope>NUCLEOTIDE SEQUENCE</scope>
    <source>
        <strain evidence="1">NC1722</strain>
    </source>
</reference>
<organism evidence="1 2">
    <name type="scientific">Aldrovandia affinis</name>
    <dbReference type="NCBI Taxonomy" id="143900"/>
    <lineage>
        <taxon>Eukaryota</taxon>
        <taxon>Metazoa</taxon>
        <taxon>Chordata</taxon>
        <taxon>Craniata</taxon>
        <taxon>Vertebrata</taxon>
        <taxon>Euteleostomi</taxon>
        <taxon>Actinopterygii</taxon>
        <taxon>Neopterygii</taxon>
        <taxon>Teleostei</taxon>
        <taxon>Notacanthiformes</taxon>
        <taxon>Halosauridae</taxon>
        <taxon>Aldrovandia</taxon>
    </lineage>
</organism>
<proteinExistence type="predicted"/>
<keyword evidence="2" id="KW-1185">Reference proteome</keyword>
<accession>A0AAD7WPJ1</accession>
<sequence>MGGGVGNLWQIGLPGNGSAAPFLDRSVFAANVYTHAPTPYRIWAYFRVQLVDVIHVAEKPVQEKRQRPSTPPRERMFPFEASGGGILSNYTSQKGNRTKVHCMCKEKRSSIERLALAEVGTVEGTEGGGGFAVCARRTYLQCLVGNLLQTFQNLPAKFKSVQQMAAGGESIKRGDWGGGDSRGQTVRLPAYTDEITVMVKDGEKRWRVVDTAKVDWGESEALACGSWREGSLPLLPGENHLPLLPLLSIQETPQCISISPAHRLSEQQEPMGTLHPQRNISTLLPHAGNSHRLCAFLYSAISSGPNT</sequence>